<dbReference type="EMBL" id="JBHSZV010000062">
    <property type="protein sequence ID" value="MFC7063969.1"/>
    <property type="molecule type" value="Genomic_DNA"/>
</dbReference>
<evidence type="ECO:0000313" key="1">
    <source>
        <dbReference type="EMBL" id="MFC7063969.1"/>
    </source>
</evidence>
<name>A0ABW2ES57_9BACI</name>
<proteinExistence type="predicted"/>
<gene>
    <name evidence="1" type="ORF">ACFQIC_19410</name>
</gene>
<sequence>MRSESIEVNVNYHIKGDEGKPQIISGKGRVIGDGLVLAADNDGFDVFQYNSRTGDTVEVFSDNHALISIGYNFGNESVQSRITDLIREGTDVVSWIRAAIQLNEQAHDNSEGGTV</sequence>
<dbReference type="Proteomes" id="UP001596410">
    <property type="component" value="Unassembled WGS sequence"/>
</dbReference>
<organism evidence="1 2">
    <name type="scientific">Halobacillus seohaensis</name>
    <dbReference type="NCBI Taxonomy" id="447421"/>
    <lineage>
        <taxon>Bacteria</taxon>
        <taxon>Bacillati</taxon>
        <taxon>Bacillota</taxon>
        <taxon>Bacilli</taxon>
        <taxon>Bacillales</taxon>
        <taxon>Bacillaceae</taxon>
        <taxon>Halobacillus</taxon>
    </lineage>
</organism>
<dbReference type="RefSeq" id="WP_204708406.1">
    <property type="nucleotide sequence ID" value="NZ_JBHSZV010000062.1"/>
</dbReference>
<comment type="caution">
    <text evidence="1">The sequence shown here is derived from an EMBL/GenBank/DDBJ whole genome shotgun (WGS) entry which is preliminary data.</text>
</comment>
<reference evidence="2" key="1">
    <citation type="journal article" date="2019" name="Int. J. Syst. Evol. Microbiol.">
        <title>The Global Catalogue of Microorganisms (GCM) 10K type strain sequencing project: providing services to taxonomists for standard genome sequencing and annotation.</title>
        <authorList>
            <consortium name="The Broad Institute Genomics Platform"/>
            <consortium name="The Broad Institute Genome Sequencing Center for Infectious Disease"/>
            <person name="Wu L."/>
            <person name="Ma J."/>
        </authorList>
    </citation>
    <scope>NUCLEOTIDE SEQUENCE [LARGE SCALE GENOMIC DNA]</scope>
    <source>
        <strain evidence="2">CGMCC 4.1621</strain>
    </source>
</reference>
<keyword evidence="2" id="KW-1185">Reference proteome</keyword>
<evidence type="ECO:0000313" key="2">
    <source>
        <dbReference type="Proteomes" id="UP001596410"/>
    </source>
</evidence>
<accession>A0ABW2ES57</accession>
<protein>
    <submittedName>
        <fullName evidence="1">Uncharacterized protein</fullName>
    </submittedName>
</protein>